<dbReference type="Proteomes" id="UP001589894">
    <property type="component" value="Unassembled WGS sequence"/>
</dbReference>
<dbReference type="PROSITE" id="PS51463">
    <property type="entry name" value="P_GLUCOSE_ISOMERASE_3"/>
    <property type="match status" value="1"/>
</dbReference>
<sequence length="549" mass="55016">MTDLLSGPVEAGGGVSVYGAEAVDRSAPASARSALVAAGVPGRMSARDAGPGGAGSVGGARTGLGWLDTHRRSRELLPQLAELCDELGDLEHVVVVGTGAAALASAAIARTTGRPLTVLDGVDPVRVRAALGDRLERTVVVLADGAGSSPATDALRRVYRQAFLDTGRTAAEAGRHFVVVTEPDSPLVETAAELGAFVVLAEPAGGGRFAALDASALVPAALAGVEVVELLDQAEELAGALGGERDNPGLALGAALGAAATNGRDRVALLPDGSGLDGLGDWIAQLLAGATGRDGVGILPVVMEAPGSPGSTGPDVLSVSYGGALRAGAVPGGGASPDLAVVGPLGAQFLTWQYAAAVAAEVLGVDPFDRSGVAAAEREAERLLAQRGPTGTPTFVEGSIEVYGPTAGPRDLAGSLAALLAGIGAGGYLAVQAYLDPSADADAARLRPLLAAATGRTVTFDWAARALAGAGQYHRGGPPLGSFLHLTGAADNDLPVPDRPYTLGELQAAQAAGDRAALRRRDRPLLRLHLTDRAAGLSQLLHAVRNLRS</sequence>
<dbReference type="InterPro" id="IPR046348">
    <property type="entry name" value="SIS_dom_sf"/>
</dbReference>
<accession>A0ABV6NZ62</accession>
<keyword evidence="1" id="KW-0413">Isomerase</keyword>
<dbReference type="EMBL" id="JBHLUE010000016">
    <property type="protein sequence ID" value="MFC0566069.1"/>
    <property type="molecule type" value="Genomic_DNA"/>
</dbReference>
<dbReference type="RefSeq" id="WP_377341197.1">
    <property type="nucleotide sequence ID" value="NZ_JBHLUE010000016.1"/>
</dbReference>
<reference evidence="1 2" key="1">
    <citation type="submission" date="2024-09" db="EMBL/GenBank/DDBJ databases">
        <authorList>
            <person name="Sun Q."/>
            <person name="Mori K."/>
        </authorList>
    </citation>
    <scope>NUCLEOTIDE SEQUENCE [LARGE SCALE GENOMIC DNA]</scope>
    <source>
        <strain evidence="1 2">TBRC 2205</strain>
    </source>
</reference>
<gene>
    <name evidence="1" type="ORF">ACFFHU_18250</name>
</gene>
<dbReference type="GO" id="GO:0016853">
    <property type="term" value="F:isomerase activity"/>
    <property type="evidence" value="ECO:0007669"/>
    <property type="project" value="UniProtKB-KW"/>
</dbReference>
<dbReference type="InterPro" id="IPR001672">
    <property type="entry name" value="G6P_Isomerase"/>
</dbReference>
<evidence type="ECO:0000313" key="1">
    <source>
        <dbReference type="EMBL" id="MFC0566069.1"/>
    </source>
</evidence>
<comment type="caution">
    <text evidence="1">The sequence shown here is derived from an EMBL/GenBank/DDBJ whole genome shotgun (WGS) entry which is preliminary data.</text>
</comment>
<evidence type="ECO:0000313" key="2">
    <source>
        <dbReference type="Proteomes" id="UP001589894"/>
    </source>
</evidence>
<organism evidence="1 2">
    <name type="scientific">Plantactinospora siamensis</name>
    <dbReference type="NCBI Taxonomy" id="555372"/>
    <lineage>
        <taxon>Bacteria</taxon>
        <taxon>Bacillati</taxon>
        <taxon>Actinomycetota</taxon>
        <taxon>Actinomycetes</taxon>
        <taxon>Micromonosporales</taxon>
        <taxon>Micromonosporaceae</taxon>
        <taxon>Plantactinospora</taxon>
    </lineage>
</organism>
<protein>
    <submittedName>
        <fullName evidence="1">Glucose-6-phosphate isomerase</fullName>
    </submittedName>
</protein>
<proteinExistence type="predicted"/>
<dbReference type="Gene3D" id="3.40.50.10490">
    <property type="entry name" value="Glucose-6-phosphate isomerase like protein, domain 1"/>
    <property type="match status" value="2"/>
</dbReference>
<name>A0ABV6NZ62_9ACTN</name>
<keyword evidence="2" id="KW-1185">Reference proteome</keyword>
<dbReference type="SUPFAM" id="SSF53697">
    <property type="entry name" value="SIS domain"/>
    <property type="match status" value="1"/>
</dbReference>